<gene>
    <name evidence="3" type="ORF">LTR78_009199</name>
</gene>
<dbReference type="GO" id="GO:0016579">
    <property type="term" value="P:protein deubiquitination"/>
    <property type="evidence" value="ECO:0007669"/>
    <property type="project" value="InterPro"/>
</dbReference>
<dbReference type="CDD" id="cd02257">
    <property type="entry name" value="Peptidase_C19"/>
    <property type="match status" value="1"/>
</dbReference>
<accession>A0AAE0TTW6</accession>
<name>A0AAE0TTW6_9PEZI</name>
<dbReference type="AlphaFoldDB" id="A0AAE0TTW6"/>
<evidence type="ECO:0000256" key="1">
    <source>
        <dbReference type="SAM" id="MobiDB-lite"/>
    </source>
</evidence>
<feature type="domain" description="USP" evidence="2">
    <location>
        <begin position="127"/>
        <end position="452"/>
    </location>
</feature>
<dbReference type="InterPro" id="IPR038765">
    <property type="entry name" value="Papain-like_cys_pep_sf"/>
</dbReference>
<dbReference type="GO" id="GO:0005829">
    <property type="term" value="C:cytosol"/>
    <property type="evidence" value="ECO:0007669"/>
    <property type="project" value="TreeGrafter"/>
</dbReference>
<dbReference type="PANTHER" id="PTHR24006">
    <property type="entry name" value="UBIQUITIN CARBOXYL-TERMINAL HYDROLASE"/>
    <property type="match status" value="1"/>
</dbReference>
<dbReference type="InterPro" id="IPR028889">
    <property type="entry name" value="USP"/>
</dbReference>
<dbReference type="Proteomes" id="UP001274830">
    <property type="component" value="Unassembled WGS sequence"/>
</dbReference>
<evidence type="ECO:0000313" key="4">
    <source>
        <dbReference type="Proteomes" id="UP001274830"/>
    </source>
</evidence>
<feature type="region of interest" description="Disordered" evidence="1">
    <location>
        <begin position="46"/>
        <end position="111"/>
    </location>
</feature>
<dbReference type="PROSITE" id="PS50235">
    <property type="entry name" value="USP_3"/>
    <property type="match status" value="1"/>
</dbReference>
<dbReference type="InterPro" id="IPR050164">
    <property type="entry name" value="Peptidase_C19"/>
</dbReference>
<organism evidence="3 4">
    <name type="scientific">Recurvomyces mirabilis</name>
    <dbReference type="NCBI Taxonomy" id="574656"/>
    <lineage>
        <taxon>Eukaryota</taxon>
        <taxon>Fungi</taxon>
        <taxon>Dikarya</taxon>
        <taxon>Ascomycota</taxon>
        <taxon>Pezizomycotina</taxon>
        <taxon>Dothideomycetes</taxon>
        <taxon>Dothideomycetidae</taxon>
        <taxon>Mycosphaerellales</taxon>
        <taxon>Teratosphaeriaceae</taxon>
        <taxon>Recurvomyces</taxon>
    </lineage>
</organism>
<dbReference type="Pfam" id="PF00443">
    <property type="entry name" value="UCH"/>
    <property type="match status" value="1"/>
</dbReference>
<dbReference type="SUPFAM" id="SSF54001">
    <property type="entry name" value="Cysteine proteinases"/>
    <property type="match status" value="1"/>
</dbReference>
<dbReference type="InterPro" id="IPR001394">
    <property type="entry name" value="Peptidase_C19_UCH"/>
</dbReference>
<evidence type="ECO:0000313" key="3">
    <source>
        <dbReference type="EMBL" id="KAK3670921.1"/>
    </source>
</evidence>
<evidence type="ECO:0000259" key="2">
    <source>
        <dbReference type="PROSITE" id="PS50235"/>
    </source>
</evidence>
<comment type="caution">
    <text evidence="3">The sequence shown here is derived from an EMBL/GenBank/DDBJ whole genome shotgun (WGS) entry which is preliminary data.</text>
</comment>
<dbReference type="GO" id="GO:0004843">
    <property type="term" value="F:cysteine-type deubiquitinase activity"/>
    <property type="evidence" value="ECO:0007669"/>
    <property type="project" value="InterPro"/>
</dbReference>
<protein>
    <recommendedName>
        <fullName evidence="2">USP domain-containing protein</fullName>
    </recommendedName>
</protein>
<dbReference type="Gene3D" id="3.90.70.10">
    <property type="entry name" value="Cysteine proteinases"/>
    <property type="match status" value="1"/>
</dbReference>
<dbReference type="EMBL" id="JAUTXT010000049">
    <property type="protein sequence ID" value="KAK3670921.1"/>
    <property type="molecule type" value="Genomic_DNA"/>
</dbReference>
<sequence>MNNALPRMIRLNRPLHTLCKLVFSSESYPLRLFLQTKTNFMRLRSGRLYTAPQPPPRRPVPKHSGKTRSGAGGKTPPPSRRRGSESSNPGDGSRGSSRPSSPRHQDRVLGSRISKKWQNDVRYIRPRGFRNIGGATCYRNSMMQSLLHVPLFCNYLGQMHQEDSHAEDKCVACAFQFLSYSYWYDRDNAAVFPQAWIRGLYKALATAVEERDDHFFEPFVSTLVQGDPVEFWDAIKEQLLAMENDGEESIAELLKTDWTVNTECRGCGHKDTRQSETQSIAVAITTDDGLFNGQTLVEDLEDYQKAVNKVHCICVDTAEQLGEDIGNQIRDEISTIQNSPEILIVQLKRFSFDTLTQTSSKVSGEVDFDEELDLTNFTDKQGKLKYLIHSVVLHHGDTVEEGHYVAAVRRPDSETFYLVDDSTVSGPQHLMHILAQEAKHGFEPYVLLYQKVETKVVAEEAAEGDDAEAVSEA</sequence>
<reference evidence="3" key="1">
    <citation type="submission" date="2023-07" db="EMBL/GenBank/DDBJ databases">
        <title>Black Yeasts Isolated from many extreme environments.</title>
        <authorList>
            <person name="Coleine C."/>
            <person name="Stajich J.E."/>
            <person name="Selbmann L."/>
        </authorList>
    </citation>
    <scope>NUCLEOTIDE SEQUENCE</scope>
    <source>
        <strain evidence="3">CCFEE 5485</strain>
    </source>
</reference>
<proteinExistence type="predicted"/>
<feature type="compositionally biased region" description="Low complexity" evidence="1">
    <location>
        <begin position="85"/>
        <end position="102"/>
    </location>
</feature>
<dbReference type="GO" id="GO:0005634">
    <property type="term" value="C:nucleus"/>
    <property type="evidence" value="ECO:0007669"/>
    <property type="project" value="TreeGrafter"/>
</dbReference>
<keyword evidence="4" id="KW-1185">Reference proteome</keyword>